<dbReference type="STRING" id="762845.BCR26_11390"/>
<evidence type="ECO:0008006" key="5">
    <source>
        <dbReference type="Google" id="ProtNLM"/>
    </source>
</evidence>
<keyword evidence="2" id="KW-0732">Signal</keyword>
<comment type="caution">
    <text evidence="3">The sequence shown here is derived from an EMBL/GenBank/DDBJ whole genome shotgun (WGS) entry which is preliminary data.</text>
</comment>
<dbReference type="Proteomes" id="UP000095256">
    <property type="component" value="Unassembled WGS sequence"/>
</dbReference>
<dbReference type="AlphaFoldDB" id="A0A1E5KYF2"/>
<feature type="compositionally biased region" description="Low complexity" evidence="1">
    <location>
        <begin position="54"/>
        <end position="71"/>
    </location>
</feature>
<dbReference type="Gene3D" id="2.80.10.50">
    <property type="match status" value="1"/>
</dbReference>
<dbReference type="OrthoDB" id="2365040at2"/>
<keyword evidence="4" id="KW-1185">Reference proteome</keyword>
<accession>A0A1E5KYF2</accession>
<dbReference type="EMBL" id="MIEK01000014">
    <property type="protein sequence ID" value="OEH82824.1"/>
    <property type="molecule type" value="Genomic_DNA"/>
</dbReference>
<sequence length="805" mass="89589">MKKTRISILLMTLFGVSLFTSQTTFIALAEKNVTSESLIQSSKKTSEANSGSDETQSTSVSEPEEPSSSSQGLTELNPTTKPAKSVIKPKAGPAPDLISEFYVIKPKLTRYDHLVLDLNTTKQSLNLSKQNSLGNQLLGVEWRPESNAYIIYLSADKQVLLKPAGNTAGSKITSETQKNSVNNLSRFTDDYLWDIESVNGSYKIINKKNQLVLALKGTSNHAIGDDLILEKRSTGENQEMLMTRFNGYYAIKSEGLSATGSNVIDINNGFGIGNDIMTSLNGGYASQKWFVLYSSDVNAYVLGNAFDKRMLLSAEKGPGKSPITSSFNPKASLSYKYRHILYSVKDYKNRENIYEIWGNPGYMFASEKKPSLPQLVTYESKVNGNPMGLWELDQVGTIPPPNLTDFRLDKQGTNPTYYVGETINYSATVKTSDFRFMTAYYRYDSERYKVMDLDLFVVNNEVNFSGEWDTLQMEKEEDFKEGERFIELLTKGDGLFNSNSLAARVKILYPTPTAEPIPQKIYRNSKLSQFKGEDFVKDIKDEVGNPIEVKLVSLDTSKVGETKAVVSLTNQYKTIEIEVPVEIVKEPAKLKIDFVNEAETLLPGYSITLDGFVGDPIDLTKEQEVIDQLLNIKRAGYKIVGRPENETAVAMNATSISVKYTLQGLITLTSAPKTLDFGALTYDAKDKKVESPSFDQKLVVTDTRADASKGFSVTAALTKPLTNEKGQKLEDVLSYVYQDEEKKLTEQEQEIYKNTEGVPGSYTISDSWKSKKEADGLKLKIKGTTMLHTGKYQGVITWKIMAGQP</sequence>
<evidence type="ECO:0000313" key="3">
    <source>
        <dbReference type="EMBL" id="OEH82824.1"/>
    </source>
</evidence>
<organism evidence="3 4">
    <name type="scientific">Enterococcus rivorum</name>
    <dbReference type="NCBI Taxonomy" id="762845"/>
    <lineage>
        <taxon>Bacteria</taxon>
        <taxon>Bacillati</taxon>
        <taxon>Bacillota</taxon>
        <taxon>Bacilli</taxon>
        <taxon>Lactobacillales</taxon>
        <taxon>Enterococcaceae</taxon>
        <taxon>Enterococcus</taxon>
    </lineage>
</organism>
<dbReference type="InterPro" id="IPR035992">
    <property type="entry name" value="Ricin_B-like_lectins"/>
</dbReference>
<evidence type="ECO:0000256" key="1">
    <source>
        <dbReference type="SAM" id="MobiDB-lite"/>
    </source>
</evidence>
<feature type="region of interest" description="Disordered" evidence="1">
    <location>
        <begin position="37"/>
        <end position="89"/>
    </location>
</feature>
<dbReference type="SUPFAM" id="SSF50370">
    <property type="entry name" value="Ricin B-like lectins"/>
    <property type="match status" value="1"/>
</dbReference>
<reference evidence="3 4" key="1">
    <citation type="submission" date="2016-09" db="EMBL/GenBank/DDBJ databases">
        <authorList>
            <person name="Capua I."/>
            <person name="De Benedictis P."/>
            <person name="Joannis T."/>
            <person name="Lombin L.H."/>
            <person name="Cattoli G."/>
        </authorList>
    </citation>
    <scope>NUCLEOTIDE SEQUENCE [LARGE SCALE GENOMIC DNA]</scope>
    <source>
        <strain evidence="3 4">LMG 25899</strain>
    </source>
</reference>
<gene>
    <name evidence="3" type="ORF">BCR26_11390</name>
</gene>
<dbReference type="RefSeq" id="WP_069698173.1">
    <property type="nucleotide sequence ID" value="NZ_JAGGMA010000030.1"/>
</dbReference>
<dbReference type="CDD" id="cd00161">
    <property type="entry name" value="beta-trefoil_Ricin-like"/>
    <property type="match status" value="1"/>
</dbReference>
<proteinExistence type="predicted"/>
<feature type="signal peptide" evidence="2">
    <location>
        <begin position="1"/>
        <end position="21"/>
    </location>
</feature>
<feature type="compositionally biased region" description="Polar residues" evidence="1">
    <location>
        <begin position="72"/>
        <end position="82"/>
    </location>
</feature>
<evidence type="ECO:0000256" key="2">
    <source>
        <dbReference type="SAM" id="SignalP"/>
    </source>
</evidence>
<feature type="chain" id="PRO_5039405746" description="WxL domain-containing protein" evidence="2">
    <location>
        <begin position="22"/>
        <end position="805"/>
    </location>
</feature>
<feature type="compositionally biased region" description="Polar residues" evidence="1">
    <location>
        <begin position="37"/>
        <end position="53"/>
    </location>
</feature>
<evidence type="ECO:0000313" key="4">
    <source>
        <dbReference type="Proteomes" id="UP000095256"/>
    </source>
</evidence>
<name>A0A1E5KYF2_9ENTE</name>
<protein>
    <recommendedName>
        <fullName evidence="5">WxL domain-containing protein</fullName>
    </recommendedName>
</protein>